<feature type="domain" description="HDOD" evidence="1">
    <location>
        <begin position="152"/>
        <end position="339"/>
    </location>
</feature>
<dbReference type="Gene3D" id="2.60.120.10">
    <property type="entry name" value="Jelly Rolls"/>
    <property type="match status" value="1"/>
</dbReference>
<dbReference type="InterPro" id="IPR013976">
    <property type="entry name" value="HDOD"/>
</dbReference>
<proteinExistence type="predicted"/>
<evidence type="ECO:0000259" key="1">
    <source>
        <dbReference type="PROSITE" id="PS51833"/>
    </source>
</evidence>
<keyword evidence="3" id="KW-1185">Reference proteome</keyword>
<dbReference type="SUPFAM" id="SSF109604">
    <property type="entry name" value="HD-domain/PDEase-like"/>
    <property type="match status" value="1"/>
</dbReference>
<name>A0AAE3G1Y4_9GAMM</name>
<dbReference type="InterPro" id="IPR018490">
    <property type="entry name" value="cNMP-bd_dom_sf"/>
</dbReference>
<dbReference type="PANTHER" id="PTHR33525">
    <property type="match status" value="1"/>
</dbReference>
<dbReference type="AlphaFoldDB" id="A0AAE3G1Y4"/>
<gene>
    <name evidence="2" type="ORF">J2T57_001178</name>
</gene>
<dbReference type="CDD" id="cd00038">
    <property type="entry name" value="CAP_ED"/>
    <property type="match status" value="1"/>
</dbReference>
<dbReference type="PANTHER" id="PTHR33525:SF3">
    <property type="entry name" value="RIBONUCLEASE Y"/>
    <property type="match status" value="1"/>
</dbReference>
<dbReference type="Gene3D" id="1.10.3210.10">
    <property type="entry name" value="Hypothetical protein af1432"/>
    <property type="match status" value="1"/>
</dbReference>
<dbReference type="Pfam" id="PF08668">
    <property type="entry name" value="HDOD"/>
    <property type="match status" value="1"/>
</dbReference>
<dbReference type="PROSITE" id="PS51833">
    <property type="entry name" value="HDOD"/>
    <property type="match status" value="1"/>
</dbReference>
<reference evidence="2" key="1">
    <citation type="submission" date="2022-03" db="EMBL/GenBank/DDBJ databases">
        <title>Genomic Encyclopedia of Type Strains, Phase III (KMG-III): the genomes of soil and plant-associated and newly described type strains.</title>
        <authorList>
            <person name="Whitman W."/>
        </authorList>
    </citation>
    <scope>NUCLEOTIDE SEQUENCE</scope>
    <source>
        <strain evidence="2">ANL 6-2</strain>
    </source>
</reference>
<organism evidence="2 3">
    <name type="scientific">Natronocella acetinitrilica</name>
    <dbReference type="NCBI Taxonomy" id="414046"/>
    <lineage>
        <taxon>Bacteria</taxon>
        <taxon>Pseudomonadati</taxon>
        <taxon>Pseudomonadota</taxon>
        <taxon>Gammaproteobacteria</taxon>
        <taxon>Chromatiales</taxon>
        <taxon>Ectothiorhodospiraceae</taxon>
        <taxon>Natronocella</taxon>
    </lineage>
</organism>
<dbReference type="InterPro" id="IPR014710">
    <property type="entry name" value="RmlC-like_jellyroll"/>
</dbReference>
<dbReference type="InterPro" id="IPR000595">
    <property type="entry name" value="cNMP-bd_dom"/>
</dbReference>
<dbReference type="SUPFAM" id="SSF51206">
    <property type="entry name" value="cAMP-binding domain-like"/>
    <property type="match status" value="1"/>
</dbReference>
<sequence length="418" mass="44543">MARIEPELLENLVPLRELTPEALQALAGEVEIEEVPAKTVIFRRGGADGYARYVLSGTVVLVDGDNARRTMTGTGNAGVAPEPLARTAPFDSHAVAGTDVKLIRLSAARIQQLLASSRLPEAEVAEVSPEGGDGDALFYRLFDDLMNDRLELPSMPDIAVRVQQAIAEHEAGPADLARILQSDPVIAARLIQAANGAAFGGQRDVDALQPAITRLGLSTTREVVTAIALKAVFHSSNPLVNKRMVELWMHSSLVAATSQVLARKLSGFAPDRALLAGLVHDIGVIPMLTNAASYPALVKDPGLLEETIREYRGQVGSMILRRWNFPEDLIAVPLAAEDWMREVDAPGGDYGDLVMTAQVQTMAGGPAMPAADAAAVPAISETSAYRRLGLEELGITDSASIMQEARGEIAEAQRLLIA</sequence>
<evidence type="ECO:0000313" key="2">
    <source>
        <dbReference type="EMBL" id="MCP1674079.1"/>
    </source>
</evidence>
<dbReference type="Proteomes" id="UP001205843">
    <property type="component" value="Unassembled WGS sequence"/>
</dbReference>
<dbReference type="EMBL" id="JALJXV010000002">
    <property type="protein sequence ID" value="MCP1674079.1"/>
    <property type="molecule type" value="Genomic_DNA"/>
</dbReference>
<dbReference type="InterPro" id="IPR052340">
    <property type="entry name" value="RNase_Y/CdgJ"/>
</dbReference>
<comment type="caution">
    <text evidence="2">The sequence shown here is derived from an EMBL/GenBank/DDBJ whole genome shotgun (WGS) entry which is preliminary data.</text>
</comment>
<protein>
    <submittedName>
        <fullName evidence="2">HD-like signal output (HDOD) protein</fullName>
    </submittedName>
</protein>
<dbReference type="RefSeq" id="WP_253475626.1">
    <property type="nucleotide sequence ID" value="NZ_JALJXV010000002.1"/>
</dbReference>
<accession>A0AAE3G1Y4</accession>
<evidence type="ECO:0000313" key="3">
    <source>
        <dbReference type="Proteomes" id="UP001205843"/>
    </source>
</evidence>